<proteinExistence type="predicted"/>
<keyword evidence="3" id="KW-0413">Isomerase</keyword>
<dbReference type="Proteomes" id="UP000813463">
    <property type="component" value="Chromosome 5"/>
</dbReference>
<dbReference type="GeneID" id="110775813"/>
<dbReference type="OrthoDB" id="416096at2759"/>
<sequence>MHTISHPLHFHHQIVLENPRISIKSYTKTRKFRFSCCSSSPSKLGNGKLGARSEYKPNWLDNFFLNSFRNKLVEEVGWDSEKAGYDGMMELVNGLMIGRTTRQTNQAAVRILKSLFPPYLLELYQMLITPIGGGKIAAMMVARVTIITCQWLMGPCSINTIQLRDGSSCQSGVLVERCKYLEESKCVGICVNTCKLPTQTFFKDHMGIPLLMEPNFTDYSCQFNFGVLPPQLENDSALQEPCLDGCPYSAKGGSKGTKRVLNTKQCPRS</sequence>
<accession>A0A9R0JIX0</accession>
<dbReference type="PANTHER" id="PTHR33591">
    <property type="entry name" value="BETA-CAROTENE ISOMERASE D27"/>
    <property type="match status" value="1"/>
</dbReference>
<evidence type="ECO:0000259" key="1">
    <source>
        <dbReference type="Pfam" id="PF13225"/>
    </source>
</evidence>
<evidence type="ECO:0000313" key="2">
    <source>
        <dbReference type="Proteomes" id="UP000813463"/>
    </source>
</evidence>
<evidence type="ECO:0000313" key="3">
    <source>
        <dbReference type="RefSeq" id="XP_021836108.1"/>
    </source>
</evidence>
<gene>
    <name evidence="3" type="primary">LOC110775813</name>
</gene>
<dbReference type="KEGG" id="soe:110775813"/>
<dbReference type="RefSeq" id="XP_021836108.1">
    <property type="nucleotide sequence ID" value="XM_021980416.2"/>
</dbReference>
<dbReference type="InterPro" id="IPR038938">
    <property type="entry name" value="D27-like"/>
</dbReference>
<reference evidence="2" key="1">
    <citation type="journal article" date="2021" name="Nat. Commun.">
        <title>Genomic analyses provide insights into spinach domestication and the genetic basis of agronomic traits.</title>
        <authorList>
            <person name="Cai X."/>
            <person name="Sun X."/>
            <person name="Xu C."/>
            <person name="Sun H."/>
            <person name="Wang X."/>
            <person name="Ge C."/>
            <person name="Zhang Z."/>
            <person name="Wang Q."/>
            <person name="Fei Z."/>
            <person name="Jiao C."/>
            <person name="Wang Q."/>
        </authorList>
    </citation>
    <scope>NUCLEOTIDE SEQUENCE [LARGE SCALE GENOMIC DNA]</scope>
    <source>
        <strain evidence="2">cv. Varoflay</strain>
    </source>
</reference>
<name>A0A9R0JIX0_SPIOL</name>
<dbReference type="AlphaFoldDB" id="A0A9R0JIX0"/>
<dbReference type="Pfam" id="PF13225">
    <property type="entry name" value="D27-like_C"/>
    <property type="match status" value="1"/>
</dbReference>
<dbReference type="GO" id="GO:0005506">
    <property type="term" value="F:iron ion binding"/>
    <property type="evidence" value="ECO:0007669"/>
    <property type="project" value="InterPro"/>
</dbReference>
<dbReference type="PANTHER" id="PTHR33591:SF2">
    <property type="entry name" value="BETA-CAROTENE ISOMERASE D27"/>
    <property type="match status" value="1"/>
</dbReference>
<protein>
    <submittedName>
        <fullName evidence="3">Beta-carotene isomerase D27, chloroplastic</fullName>
    </submittedName>
</protein>
<dbReference type="InterPro" id="IPR025114">
    <property type="entry name" value="D27-like_C"/>
</dbReference>
<reference evidence="3" key="2">
    <citation type="submission" date="2025-08" db="UniProtKB">
        <authorList>
            <consortium name="RefSeq"/>
        </authorList>
    </citation>
    <scope>IDENTIFICATION</scope>
    <source>
        <tissue evidence="3">Leaf</tissue>
    </source>
</reference>
<feature type="domain" description="Beta-carotene isomerase D27-like C-terminal" evidence="1">
    <location>
        <begin position="151"/>
        <end position="233"/>
    </location>
</feature>
<keyword evidence="2" id="KW-1185">Reference proteome</keyword>
<organism evidence="2 3">
    <name type="scientific">Spinacia oleracea</name>
    <name type="common">Spinach</name>
    <dbReference type="NCBI Taxonomy" id="3562"/>
    <lineage>
        <taxon>Eukaryota</taxon>
        <taxon>Viridiplantae</taxon>
        <taxon>Streptophyta</taxon>
        <taxon>Embryophyta</taxon>
        <taxon>Tracheophyta</taxon>
        <taxon>Spermatophyta</taxon>
        <taxon>Magnoliopsida</taxon>
        <taxon>eudicotyledons</taxon>
        <taxon>Gunneridae</taxon>
        <taxon>Pentapetalae</taxon>
        <taxon>Caryophyllales</taxon>
        <taxon>Chenopodiaceae</taxon>
        <taxon>Chenopodioideae</taxon>
        <taxon>Anserineae</taxon>
        <taxon>Spinacia</taxon>
    </lineage>
</organism>
<dbReference type="GO" id="GO:0016853">
    <property type="term" value="F:isomerase activity"/>
    <property type="evidence" value="ECO:0007669"/>
    <property type="project" value="UniProtKB-KW"/>
</dbReference>